<feature type="domain" description="DUF2828" evidence="2">
    <location>
        <begin position="54"/>
        <end position="439"/>
    </location>
</feature>
<organism evidence="4 5">
    <name type="scientific">Cuscuta australis</name>
    <dbReference type="NCBI Taxonomy" id="267555"/>
    <lineage>
        <taxon>Eukaryota</taxon>
        <taxon>Viridiplantae</taxon>
        <taxon>Streptophyta</taxon>
        <taxon>Embryophyta</taxon>
        <taxon>Tracheophyta</taxon>
        <taxon>Spermatophyta</taxon>
        <taxon>Magnoliopsida</taxon>
        <taxon>eudicotyledons</taxon>
        <taxon>Gunneridae</taxon>
        <taxon>Pentapetalae</taxon>
        <taxon>asterids</taxon>
        <taxon>lamiids</taxon>
        <taxon>Solanales</taxon>
        <taxon>Convolvulaceae</taxon>
        <taxon>Cuscuteae</taxon>
        <taxon>Cuscuta</taxon>
        <taxon>Cuscuta subgen. Grammica</taxon>
        <taxon>Cuscuta sect. Cleistogrammica</taxon>
    </lineage>
</organism>
<name>A0A328CYY7_9ASTE</name>
<feature type="domain" description="DUF7788" evidence="3">
    <location>
        <begin position="441"/>
        <end position="633"/>
    </location>
</feature>
<feature type="compositionally biased region" description="Basic and acidic residues" evidence="1">
    <location>
        <begin position="196"/>
        <end position="205"/>
    </location>
</feature>
<dbReference type="PANTHER" id="PTHR31373">
    <property type="entry name" value="OS06G0652100 PROTEIN"/>
    <property type="match status" value="1"/>
</dbReference>
<protein>
    <recommendedName>
        <fullName evidence="6">DUF2828 domain-containing protein</fullName>
    </recommendedName>
</protein>
<dbReference type="InterPro" id="IPR036465">
    <property type="entry name" value="vWFA_dom_sf"/>
</dbReference>
<reference evidence="4 5" key="1">
    <citation type="submission" date="2018-06" db="EMBL/GenBank/DDBJ databases">
        <title>The Genome of Cuscuta australis (Dodder) Provides Insight into the Evolution of Plant Parasitism.</title>
        <authorList>
            <person name="Liu H."/>
        </authorList>
    </citation>
    <scope>NUCLEOTIDE SEQUENCE [LARGE SCALE GENOMIC DNA]</scope>
    <source>
        <strain evidence="5">cv. Yunnan</strain>
        <tissue evidence="4">Vines</tissue>
    </source>
</reference>
<accession>A0A328CYY7</accession>
<comment type="caution">
    <text evidence="4">The sequence shown here is derived from an EMBL/GenBank/DDBJ whole genome shotgun (WGS) entry which is preliminary data.</text>
</comment>
<dbReference type="Pfam" id="PF11443">
    <property type="entry name" value="DUF2828"/>
    <property type="match status" value="1"/>
</dbReference>
<gene>
    <name evidence="4" type="ORF">DM860_002653</name>
</gene>
<dbReference type="EMBL" id="NQVE01000209">
    <property type="protein sequence ID" value="RAL38675.1"/>
    <property type="molecule type" value="Genomic_DNA"/>
</dbReference>
<dbReference type="InterPro" id="IPR056690">
    <property type="entry name" value="DUF7788"/>
</dbReference>
<evidence type="ECO:0000313" key="5">
    <source>
        <dbReference type="Proteomes" id="UP000249390"/>
    </source>
</evidence>
<sequence length="656" mass="75013">MGVILGPPEIYKPRHAAAADESSDSESDSFVDAMVTNFNTTSAVKPPPMGLAVNLSLTYRSTTNPCLDFFFQVVPGSDPDTIRNHLRLAWDHDPLTTLKLICNLRGVRGTGKSDKEGYYTAALWLHGLHPKTLACNLRQIAKFGYFKDFPELLYRLLEGHNVREKAKTAHELVKGRRKLTRRKRRQSRAQDDEEEEKKKVPLTEAQRETRILENKRKHMAEKEAAKLARENNKKEKSRKAILRYKHDPDYRYLHDCISDIFSEFLKKDLESLKQGSYRISLAAKWCPSLNSPFDQSTLLCESIARKIFPKEEHPEYLGIEDAQYAYRVRDRLRKQVLVPLRNALQLPEVYMGAKNWSSLPYNRVPSLAMKAYEKKFLKHDKERFEGYLEDVKSGKATIAAGARLPHEIIQSVREDGSGSAVAEAQWRRMVEDLSKKGKLSNCLAICDVSSSWGRGRRGMTDVNLVSMALGLLVSELSEEPWKGKLITFSTTPKLRMIKGESLQSKVEFMKKMESEGRADFQKVFDAILEVAETAKLREDQMIKRVFVFSGMEFNQAFISLSHYDVYSRQWETDYKAIERKFKAKGYENCIPEMVFWNLRDSRCTPVVAKQKGVALVSGRSKNMLKTFLEDEGLINPVAIMESAISGEEYSNLAVFD</sequence>
<dbReference type="PANTHER" id="PTHR31373:SF17">
    <property type="entry name" value="OS06G0652100 PROTEIN"/>
    <property type="match status" value="1"/>
</dbReference>
<feature type="compositionally biased region" description="Basic residues" evidence="1">
    <location>
        <begin position="175"/>
        <end position="187"/>
    </location>
</feature>
<feature type="region of interest" description="Disordered" evidence="1">
    <location>
        <begin position="167"/>
        <end position="205"/>
    </location>
</feature>
<evidence type="ECO:0000259" key="2">
    <source>
        <dbReference type="Pfam" id="PF11443"/>
    </source>
</evidence>
<evidence type="ECO:0000256" key="1">
    <source>
        <dbReference type="SAM" id="MobiDB-lite"/>
    </source>
</evidence>
<dbReference type="AlphaFoldDB" id="A0A328CYY7"/>
<dbReference type="InterPro" id="IPR011205">
    <property type="entry name" value="UCP015417_vWA"/>
</dbReference>
<proteinExistence type="predicted"/>
<dbReference type="PIRSF" id="PIRSF015417">
    <property type="entry name" value="T31B5_30_vWA"/>
    <property type="match status" value="1"/>
</dbReference>
<dbReference type="InterPro" id="IPR058580">
    <property type="entry name" value="DUF2828"/>
</dbReference>
<evidence type="ECO:0008006" key="6">
    <source>
        <dbReference type="Google" id="ProtNLM"/>
    </source>
</evidence>
<evidence type="ECO:0000313" key="4">
    <source>
        <dbReference type="EMBL" id="RAL38675.1"/>
    </source>
</evidence>
<dbReference type="Proteomes" id="UP000249390">
    <property type="component" value="Unassembled WGS sequence"/>
</dbReference>
<dbReference type="Pfam" id="PF25043">
    <property type="entry name" value="DUF7788"/>
    <property type="match status" value="1"/>
</dbReference>
<dbReference type="Gene3D" id="3.40.50.410">
    <property type="entry name" value="von Willebrand factor, type A domain"/>
    <property type="match status" value="1"/>
</dbReference>
<keyword evidence="5" id="KW-1185">Reference proteome</keyword>
<evidence type="ECO:0000259" key="3">
    <source>
        <dbReference type="Pfam" id="PF25043"/>
    </source>
</evidence>